<feature type="region of interest" description="Disordered" evidence="10">
    <location>
        <begin position="16"/>
        <end position="37"/>
    </location>
</feature>
<evidence type="ECO:0000313" key="13">
    <source>
        <dbReference type="Proteomes" id="UP000799428"/>
    </source>
</evidence>
<keyword evidence="4" id="KW-0926">Vacuole</keyword>
<dbReference type="GO" id="GO:0010008">
    <property type="term" value="C:endosome membrane"/>
    <property type="evidence" value="ECO:0007669"/>
    <property type="project" value="UniProtKB-SubCell"/>
</dbReference>
<dbReference type="PANTHER" id="PTHR10555">
    <property type="entry name" value="SORTING NEXIN"/>
    <property type="match status" value="1"/>
</dbReference>
<evidence type="ECO:0000256" key="5">
    <source>
        <dbReference type="ARBA" id="ARBA00022753"/>
    </source>
</evidence>
<dbReference type="Pfam" id="PF00787">
    <property type="entry name" value="PX"/>
    <property type="match status" value="1"/>
</dbReference>
<evidence type="ECO:0000256" key="8">
    <source>
        <dbReference type="ARBA" id="ARBA00033774"/>
    </source>
</evidence>
<dbReference type="GO" id="GO:0032266">
    <property type="term" value="F:phosphatidylinositol-3-phosphate binding"/>
    <property type="evidence" value="ECO:0007669"/>
    <property type="project" value="InterPro"/>
</dbReference>
<evidence type="ECO:0000256" key="7">
    <source>
        <dbReference type="ARBA" id="ARBA00033728"/>
    </source>
</evidence>
<accession>A0A6G1K4N3</accession>
<dbReference type="GO" id="GO:0005774">
    <property type="term" value="C:vacuolar membrane"/>
    <property type="evidence" value="ECO:0007669"/>
    <property type="project" value="UniProtKB-SubCell"/>
</dbReference>
<dbReference type="InterPro" id="IPR036871">
    <property type="entry name" value="PX_dom_sf"/>
</dbReference>
<feature type="compositionally biased region" description="Low complexity" evidence="10">
    <location>
        <begin position="19"/>
        <end position="31"/>
    </location>
</feature>
<keyword evidence="5" id="KW-0967">Endosome</keyword>
<evidence type="ECO:0000313" key="12">
    <source>
        <dbReference type="EMBL" id="KAF2707485.1"/>
    </source>
</evidence>
<dbReference type="InterPro" id="IPR001683">
    <property type="entry name" value="PX_dom"/>
</dbReference>
<dbReference type="CDD" id="cd07280">
    <property type="entry name" value="PX_YPT35"/>
    <property type="match status" value="1"/>
</dbReference>
<comment type="similarity">
    <text evidence="3">Belongs to the YPT35 family.</text>
</comment>
<dbReference type="EMBL" id="MU005773">
    <property type="protein sequence ID" value="KAF2707485.1"/>
    <property type="molecule type" value="Genomic_DNA"/>
</dbReference>
<dbReference type="OrthoDB" id="10254720at2759"/>
<proteinExistence type="inferred from homology"/>
<dbReference type="PANTHER" id="PTHR10555:SF170">
    <property type="entry name" value="FI18122P1"/>
    <property type="match status" value="1"/>
</dbReference>
<evidence type="ECO:0000256" key="6">
    <source>
        <dbReference type="ARBA" id="ARBA00023136"/>
    </source>
</evidence>
<dbReference type="InterPro" id="IPR037917">
    <property type="entry name" value="Ypt35_PX"/>
</dbReference>
<dbReference type="SMART" id="SM00312">
    <property type="entry name" value="PX"/>
    <property type="match status" value="1"/>
</dbReference>
<sequence>MPPPPPQLHRVMIRHERTNSNPSVNADNNNSPIRLEDHTDAGSEQCKALWARYVTIDDYVIVGTPPGLGAYVVWNCTVETLDGGPMSIIKRYSEFEKLRENLAKTFPHATGSMPPLPPKSIFSKFQTKFLEKRKAGLSYFLHCILLNPEFAGSPVLKDFLFS</sequence>
<evidence type="ECO:0000256" key="9">
    <source>
        <dbReference type="ARBA" id="ARBA00033785"/>
    </source>
</evidence>
<evidence type="ECO:0000256" key="4">
    <source>
        <dbReference type="ARBA" id="ARBA00022554"/>
    </source>
</evidence>
<comment type="subcellular location">
    <subcellularLocation>
        <location evidence="2">Endosome</location>
    </subcellularLocation>
    <subcellularLocation>
        <location evidence="1">Vacuole membrane</location>
        <topology evidence="1">Peripheral membrane protein</topology>
    </subcellularLocation>
</comment>
<evidence type="ECO:0000256" key="1">
    <source>
        <dbReference type="ARBA" id="ARBA00004148"/>
    </source>
</evidence>
<dbReference type="AlphaFoldDB" id="A0A6G1K4N3"/>
<name>A0A6G1K4N3_9PLEO</name>
<evidence type="ECO:0000256" key="10">
    <source>
        <dbReference type="SAM" id="MobiDB-lite"/>
    </source>
</evidence>
<dbReference type="PROSITE" id="PS50195">
    <property type="entry name" value="PX"/>
    <property type="match status" value="1"/>
</dbReference>
<keyword evidence="6" id="KW-0472">Membrane</keyword>
<evidence type="ECO:0000256" key="3">
    <source>
        <dbReference type="ARBA" id="ARBA00007426"/>
    </source>
</evidence>
<protein>
    <recommendedName>
        <fullName evidence="8">Endosomal/vacuolar adapter protein YPT35</fullName>
    </recommendedName>
    <alternativeName>
        <fullName evidence="9">PX domain-containing protein YPT35</fullName>
    </alternativeName>
</protein>
<comment type="function">
    <text evidence="7">Recruits the lipid transfer protein VPS13 to endosomal and vacuolar membranes.</text>
</comment>
<feature type="domain" description="PX" evidence="11">
    <location>
        <begin position="52"/>
        <end position="162"/>
    </location>
</feature>
<dbReference type="SUPFAM" id="SSF64268">
    <property type="entry name" value="PX domain"/>
    <property type="match status" value="1"/>
</dbReference>
<dbReference type="Proteomes" id="UP000799428">
    <property type="component" value="Unassembled WGS sequence"/>
</dbReference>
<gene>
    <name evidence="12" type="ORF">K504DRAFT_469927</name>
</gene>
<evidence type="ECO:0000259" key="11">
    <source>
        <dbReference type="PROSITE" id="PS50195"/>
    </source>
</evidence>
<evidence type="ECO:0000256" key="2">
    <source>
        <dbReference type="ARBA" id="ARBA00004177"/>
    </source>
</evidence>
<keyword evidence="13" id="KW-1185">Reference proteome</keyword>
<reference evidence="12" key="1">
    <citation type="journal article" date="2020" name="Stud. Mycol.">
        <title>101 Dothideomycetes genomes: a test case for predicting lifestyles and emergence of pathogens.</title>
        <authorList>
            <person name="Haridas S."/>
            <person name="Albert R."/>
            <person name="Binder M."/>
            <person name="Bloem J."/>
            <person name="Labutti K."/>
            <person name="Salamov A."/>
            <person name="Andreopoulos B."/>
            <person name="Baker S."/>
            <person name="Barry K."/>
            <person name="Bills G."/>
            <person name="Bluhm B."/>
            <person name="Cannon C."/>
            <person name="Castanera R."/>
            <person name="Culley D."/>
            <person name="Daum C."/>
            <person name="Ezra D."/>
            <person name="Gonzalez J."/>
            <person name="Henrissat B."/>
            <person name="Kuo A."/>
            <person name="Liang C."/>
            <person name="Lipzen A."/>
            <person name="Lutzoni F."/>
            <person name="Magnuson J."/>
            <person name="Mondo S."/>
            <person name="Nolan M."/>
            <person name="Ohm R."/>
            <person name="Pangilinan J."/>
            <person name="Park H.-J."/>
            <person name="Ramirez L."/>
            <person name="Alfaro M."/>
            <person name="Sun H."/>
            <person name="Tritt A."/>
            <person name="Yoshinaga Y."/>
            <person name="Zwiers L.-H."/>
            <person name="Turgeon B."/>
            <person name="Goodwin S."/>
            <person name="Spatafora J."/>
            <person name="Crous P."/>
            <person name="Grigoriev I."/>
        </authorList>
    </citation>
    <scope>NUCLEOTIDE SEQUENCE</scope>
    <source>
        <strain evidence="12">CBS 279.74</strain>
    </source>
</reference>
<organism evidence="12 13">
    <name type="scientific">Pleomassaria siparia CBS 279.74</name>
    <dbReference type="NCBI Taxonomy" id="1314801"/>
    <lineage>
        <taxon>Eukaryota</taxon>
        <taxon>Fungi</taxon>
        <taxon>Dikarya</taxon>
        <taxon>Ascomycota</taxon>
        <taxon>Pezizomycotina</taxon>
        <taxon>Dothideomycetes</taxon>
        <taxon>Pleosporomycetidae</taxon>
        <taxon>Pleosporales</taxon>
        <taxon>Pleomassariaceae</taxon>
        <taxon>Pleomassaria</taxon>
    </lineage>
</organism>
<dbReference type="Gene3D" id="3.30.1520.10">
    <property type="entry name" value="Phox-like domain"/>
    <property type="match status" value="1"/>
</dbReference>